<reference evidence="4" key="1">
    <citation type="journal article" date="2019" name="Int. J. Syst. Evol. Microbiol.">
        <title>The Global Catalogue of Microorganisms (GCM) 10K type strain sequencing project: providing services to taxonomists for standard genome sequencing and annotation.</title>
        <authorList>
            <consortium name="The Broad Institute Genomics Platform"/>
            <consortium name="The Broad Institute Genome Sequencing Center for Infectious Disease"/>
            <person name="Wu L."/>
            <person name="Ma J."/>
        </authorList>
    </citation>
    <scope>NUCLEOTIDE SEQUENCE [LARGE SCALE GENOMIC DNA]</scope>
    <source>
        <strain evidence="4">KCTC 42875</strain>
    </source>
</reference>
<dbReference type="Pfam" id="PF00144">
    <property type="entry name" value="Beta-lactamase"/>
    <property type="match status" value="2"/>
</dbReference>
<accession>A0ABV7RRV2</accession>
<dbReference type="InterPro" id="IPR012338">
    <property type="entry name" value="Beta-lactam/transpept-like"/>
</dbReference>
<dbReference type="RefSeq" id="WP_386759227.1">
    <property type="nucleotide sequence ID" value="NZ_JBHRXK010000004.1"/>
</dbReference>
<comment type="caution">
    <text evidence="3">The sequence shown here is derived from an EMBL/GenBank/DDBJ whole genome shotgun (WGS) entry which is preliminary data.</text>
</comment>
<evidence type="ECO:0000313" key="3">
    <source>
        <dbReference type="EMBL" id="MFC3551462.1"/>
    </source>
</evidence>
<dbReference type="Proteomes" id="UP001595740">
    <property type="component" value="Unassembled WGS sequence"/>
</dbReference>
<evidence type="ECO:0000313" key="4">
    <source>
        <dbReference type="Proteomes" id="UP001595740"/>
    </source>
</evidence>
<feature type="domain" description="Beta-lactamase-related" evidence="2">
    <location>
        <begin position="357"/>
        <end position="520"/>
    </location>
</feature>
<gene>
    <name evidence="3" type="ORF">ACFOLC_10625</name>
</gene>
<name>A0ABV7RRV2_9GAMM</name>
<evidence type="ECO:0000256" key="1">
    <source>
        <dbReference type="SAM" id="SignalP"/>
    </source>
</evidence>
<feature type="domain" description="Beta-lactamase-related" evidence="2">
    <location>
        <begin position="43"/>
        <end position="99"/>
    </location>
</feature>
<dbReference type="EMBL" id="JBHRXK010000004">
    <property type="protein sequence ID" value="MFC3551462.1"/>
    <property type="molecule type" value="Genomic_DNA"/>
</dbReference>
<feature type="signal peptide" evidence="1">
    <location>
        <begin position="1"/>
        <end position="35"/>
    </location>
</feature>
<keyword evidence="3" id="KW-0378">Hydrolase</keyword>
<keyword evidence="4" id="KW-1185">Reference proteome</keyword>
<dbReference type="PANTHER" id="PTHR46825">
    <property type="entry name" value="D-ALANYL-D-ALANINE-CARBOXYPEPTIDASE/ENDOPEPTIDASE AMPH"/>
    <property type="match status" value="1"/>
</dbReference>
<dbReference type="SUPFAM" id="SSF56601">
    <property type="entry name" value="beta-lactamase/transpeptidase-like"/>
    <property type="match status" value="2"/>
</dbReference>
<dbReference type="GO" id="GO:0016787">
    <property type="term" value="F:hydrolase activity"/>
    <property type="evidence" value="ECO:0007669"/>
    <property type="project" value="UniProtKB-KW"/>
</dbReference>
<dbReference type="Gene3D" id="3.40.710.10">
    <property type="entry name" value="DD-peptidase/beta-lactamase superfamily"/>
    <property type="match status" value="2"/>
</dbReference>
<dbReference type="InterPro" id="IPR050491">
    <property type="entry name" value="AmpC-like"/>
</dbReference>
<dbReference type="InterPro" id="IPR001466">
    <property type="entry name" value="Beta-lactam-related"/>
</dbReference>
<proteinExistence type="predicted"/>
<keyword evidence="1" id="KW-0732">Signal</keyword>
<feature type="chain" id="PRO_5046045000" evidence="1">
    <location>
        <begin position="36"/>
        <end position="594"/>
    </location>
</feature>
<protein>
    <submittedName>
        <fullName evidence="3">Serine hydrolase</fullName>
    </submittedName>
</protein>
<sequence>MNRYRLPRMAAHPPRTTCRLPALAALLALSCPALAADPLETEIQQLVNQYRTTYKIPGLTVSVTRDGMELFAKGYGIASDTTAMSADTRTMIGSVTKAAVTGPSGYQALAQSPSYSLASRLYGTGAVFGQKFATDLTVGVQRHTPIVGIGINKDNKVHTWYANGTVSVGASNHLDQYEPPVPYSLPAGRKPADIIGMSIASNGMVYTWYRNGGELTRSVGTATDLDQYEKQTTSCKVDNPAPDCKDIDLPGGRSFYNIVGIGIAKSNDHVYTWYDDGTYSVGYSLDLDYHAAPKAFATPAGLTPYDIREIDIAGNDHVYAWYRNGKASSGYSAKLDHYLAPYAYQVPASGYSGDNWYAWYADMTLQDLLRHEAGFTHSGDLAGAAVMFGKDVEDVTYEEAHRHMLRTRPLLAAPGTKYNYSNHGFGLWTLIMPVIAGKPFLDYARDNYLKPMGMDKRVVVASATPAANDAVGYTLDGNGNYKALPFKETSSPAAGGFRASARSLTRISSSLLGQWGWGELRNMGWLPAGDGRLGHEGALDGGNALVLLYPDGYKTDGGLDMTGIHVAIAANRWNNDAADYALAEEIATKVAAVK</sequence>
<dbReference type="PANTHER" id="PTHR46825:SF9">
    <property type="entry name" value="BETA-LACTAMASE-RELATED DOMAIN-CONTAINING PROTEIN"/>
    <property type="match status" value="1"/>
</dbReference>
<dbReference type="PROSITE" id="PS51257">
    <property type="entry name" value="PROKAR_LIPOPROTEIN"/>
    <property type="match status" value="1"/>
</dbReference>
<organism evidence="3 4">
    <name type="scientific">Lysobacter cavernae</name>
    <dbReference type="NCBI Taxonomy" id="1685901"/>
    <lineage>
        <taxon>Bacteria</taxon>
        <taxon>Pseudomonadati</taxon>
        <taxon>Pseudomonadota</taxon>
        <taxon>Gammaproteobacteria</taxon>
        <taxon>Lysobacterales</taxon>
        <taxon>Lysobacteraceae</taxon>
        <taxon>Lysobacter</taxon>
    </lineage>
</organism>
<evidence type="ECO:0000259" key="2">
    <source>
        <dbReference type="Pfam" id="PF00144"/>
    </source>
</evidence>